<evidence type="ECO:0000256" key="1">
    <source>
        <dbReference type="SAM" id="Phobius"/>
    </source>
</evidence>
<feature type="transmembrane region" description="Helical" evidence="1">
    <location>
        <begin position="7"/>
        <end position="25"/>
    </location>
</feature>
<reference evidence="2 3" key="1">
    <citation type="submission" date="2016-10" db="EMBL/GenBank/DDBJ databases">
        <authorList>
            <person name="Marach S."/>
            <person name="Prathuangwong S."/>
            <person name="Takikawa Y."/>
            <person name="Dohra H."/>
        </authorList>
    </citation>
    <scope>NUCLEOTIDE SEQUENCE [LARGE SCALE GENOMIC DNA]</scope>
    <source>
        <strain evidence="2 3">K2</strain>
    </source>
</reference>
<dbReference type="RefSeq" id="WP_071347041.1">
    <property type="nucleotide sequence ID" value="NZ_MOEA01000001.1"/>
</dbReference>
<evidence type="ECO:0000313" key="2">
    <source>
        <dbReference type="EMBL" id="OIK22669.1"/>
    </source>
</evidence>
<name>A0AAP7N9W4_BACAM</name>
<organism evidence="2 3">
    <name type="scientific">Bacillus amyloliquefaciens</name>
    <name type="common">Bacillus velezensis</name>
    <dbReference type="NCBI Taxonomy" id="1390"/>
    <lineage>
        <taxon>Bacteria</taxon>
        <taxon>Bacillati</taxon>
        <taxon>Bacillota</taxon>
        <taxon>Bacilli</taxon>
        <taxon>Bacillales</taxon>
        <taxon>Bacillaceae</taxon>
        <taxon>Bacillus</taxon>
        <taxon>Bacillus amyloliquefaciens group</taxon>
    </lineage>
</organism>
<dbReference type="AlphaFoldDB" id="A0AAP7N9W4"/>
<dbReference type="Proteomes" id="UP000180036">
    <property type="component" value="Unassembled WGS sequence"/>
</dbReference>
<protein>
    <recommendedName>
        <fullName evidence="4">DUF3953 domain-containing protein</fullName>
    </recommendedName>
</protein>
<dbReference type="EMBL" id="MOEA01000001">
    <property type="protein sequence ID" value="OIK22669.1"/>
    <property type="molecule type" value="Genomic_DNA"/>
</dbReference>
<keyword evidence="1" id="KW-0812">Transmembrane</keyword>
<evidence type="ECO:0008006" key="4">
    <source>
        <dbReference type="Google" id="ProtNLM"/>
    </source>
</evidence>
<feature type="transmembrane region" description="Helical" evidence="1">
    <location>
        <begin position="61"/>
        <end position="79"/>
    </location>
</feature>
<feature type="transmembrane region" description="Helical" evidence="1">
    <location>
        <begin position="31"/>
        <end position="49"/>
    </location>
</feature>
<accession>A0AAP7N9W4</accession>
<evidence type="ECO:0000313" key="3">
    <source>
        <dbReference type="Proteomes" id="UP000180036"/>
    </source>
</evidence>
<gene>
    <name evidence="2" type="ORF">BKP66_03590</name>
</gene>
<sequence>MTNLTFRLFHYTSLALVLLFLILGFTLNGAFFYWTLILVGLYYLIRGIITAKSEQRKNGTFITVCGVIIILAGLFTLIVR</sequence>
<proteinExistence type="predicted"/>
<keyword evidence="1" id="KW-1133">Transmembrane helix</keyword>
<comment type="caution">
    <text evidence="2">The sequence shown here is derived from an EMBL/GenBank/DDBJ whole genome shotgun (WGS) entry which is preliminary data.</text>
</comment>
<keyword evidence="1" id="KW-0472">Membrane</keyword>